<feature type="transmembrane region" description="Helical" evidence="2">
    <location>
        <begin position="412"/>
        <end position="432"/>
    </location>
</feature>
<feature type="transmembrane region" description="Helical" evidence="2">
    <location>
        <begin position="81"/>
        <end position="104"/>
    </location>
</feature>
<feature type="transmembrane region" description="Helical" evidence="2">
    <location>
        <begin position="313"/>
        <end position="331"/>
    </location>
</feature>
<feature type="transmembrane region" description="Helical" evidence="2">
    <location>
        <begin position="444"/>
        <end position="467"/>
    </location>
</feature>
<accession>A0A542ZSR6</accession>
<dbReference type="AlphaFoldDB" id="A0A542ZSR6"/>
<feature type="transmembrane region" description="Helical" evidence="2">
    <location>
        <begin position="116"/>
        <end position="134"/>
    </location>
</feature>
<reference evidence="3 4" key="1">
    <citation type="submission" date="2019-06" db="EMBL/GenBank/DDBJ databases">
        <title>Sequencing the genomes of 1000 actinobacteria strains.</title>
        <authorList>
            <person name="Klenk H.-P."/>
        </authorList>
    </citation>
    <scope>NUCLEOTIDE SEQUENCE [LARGE SCALE GENOMIC DNA]</scope>
    <source>
        <strain evidence="3 4">DSM 8251</strain>
    </source>
</reference>
<feature type="transmembrane region" description="Helical" evidence="2">
    <location>
        <begin position="370"/>
        <end position="391"/>
    </location>
</feature>
<feature type="region of interest" description="Disordered" evidence="1">
    <location>
        <begin position="521"/>
        <end position="548"/>
    </location>
</feature>
<dbReference type="Pfam" id="PF26314">
    <property type="entry name" value="MptA_B_family"/>
    <property type="match status" value="1"/>
</dbReference>
<feature type="transmembrane region" description="Helical" evidence="2">
    <location>
        <begin position="250"/>
        <end position="273"/>
    </location>
</feature>
<feature type="transmembrane region" description="Helical" evidence="2">
    <location>
        <begin position="30"/>
        <end position="50"/>
    </location>
</feature>
<feature type="transmembrane region" description="Helical" evidence="2">
    <location>
        <begin position="207"/>
        <end position="229"/>
    </location>
</feature>
<feature type="transmembrane region" description="Helical" evidence="2">
    <location>
        <begin position="488"/>
        <end position="506"/>
    </location>
</feature>
<evidence type="ECO:0000256" key="1">
    <source>
        <dbReference type="SAM" id="MobiDB-lite"/>
    </source>
</evidence>
<name>A0A542ZSR6_9ACTN</name>
<proteinExistence type="predicted"/>
<evidence type="ECO:0000313" key="3">
    <source>
        <dbReference type="EMBL" id="TQL63395.1"/>
    </source>
</evidence>
<comment type="caution">
    <text evidence="3">The sequence shown here is derived from an EMBL/GenBank/DDBJ whole genome shotgun (WGS) entry which is preliminary data.</text>
</comment>
<dbReference type="EMBL" id="VFOR01000001">
    <property type="protein sequence ID" value="TQL63395.1"/>
    <property type="molecule type" value="Genomic_DNA"/>
</dbReference>
<feature type="transmembrane region" description="Helical" evidence="2">
    <location>
        <begin position="279"/>
        <end position="301"/>
    </location>
</feature>
<evidence type="ECO:0000256" key="2">
    <source>
        <dbReference type="SAM" id="Phobius"/>
    </source>
</evidence>
<sequence>MGKADATSGGRWRLLTPLEHQGVPWHRRPMLGYLLCFIATVIGSLTAFLGPSVVTLQLGPRQNLLPPWYLPVDLSNQPNEWLVVSMGVTAVLVGCVGAVIWLRALRHGWQPEIRRMALFCAGMIVAASVVPPMTSADSLMYAAYGRIQLIGMDPYSITPAELFRQQWDPIVRWSERPWQDTPSVYGPILMGSMWLANRLAGSNMHDVIFYFQMQTMIGMLLCVGGLLWMARSDKKVQARVLAIASCQPMVWAVVVGAHNEAVIMAFVVGGLIIMRRTAFGAGFMVGLACAGKATAGIYGLAMVWAYRREPKRLLAFLVGAGIPTVLAYIVIYPQALELAIKNASYVAGNSWARPFALMLDPLLTPTRSQAFLNVFGWALTILITWMLSRLLPWKAAPGLAEGVDPRTDPLTIACRTAVTIAAGWTISSLYSLPWYDLLTFVPLAFVGATMLDWVLIWRVVLLNAVYVPGRVVIYGDVMRHVAQRSREIVGATGSALIIATVVLWWHRASLQGGSYSTAPVPEGFGSKPERKRAGDAPGSVTATEGAAS</sequence>
<protein>
    <submittedName>
        <fullName evidence="3">Uncharacterized protein DUF2029</fullName>
    </submittedName>
</protein>
<dbReference type="OrthoDB" id="5242303at2"/>
<evidence type="ECO:0000313" key="4">
    <source>
        <dbReference type="Proteomes" id="UP000316196"/>
    </source>
</evidence>
<dbReference type="Proteomes" id="UP000316196">
    <property type="component" value="Unassembled WGS sequence"/>
</dbReference>
<gene>
    <name evidence="3" type="ORF">FB460_1207</name>
</gene>
<dbReference type="RefSeq" id="WP_142093120.1">
    <property type="nucleotide sequence ID" value="NZ_BAAAMD010000002.1"/>
</dbReference>
<keyword evidence="4" id="KW-1185">Reference proteome</keyword>
<organism evidence="3 4">
    <name type="scientific">Propioniferax innocua</name>
    <dbReference type="NCBI Taxonomy" id="1753"/>
    <lineage>
        <taxon>Bacteria</taxon>
        <taxon>Bacillati</taxon>
        <taxon>Actinomycetota</taxon>
        <taxon>Actinomycetes</taxon>
        <taxon>Propionibacteriales</taxon>
        <taxon>Propionibacteriaceae</taxon>
        <taxon>Propioniferax</taxon>
    </lineage>
</organism>
<keyword evidence="2" id="KW-1133">Transmembrane helix</keyword>
<keyword evidence="2" id="KW-0472">Membrane</keyword>
<keyword evidence="2" id="KW-0812">Transmembrane</keyword>